<dbReference type="PANTHER" id="PTHR16291:SF0">
    <property type="entry name" value="NUCLEAR CAP-BINDING PROTEIN SUBUNIT 3"/>
    <property type="match status" value="1"/>
</dbReference>
<evidence type="ECO:0000313" key="3">
    <source>
        <dbReference type="Proteomes" id="UP001498771"/>
    </source>
</evidence>
<accession>A0ABR1FBI9</accession>
<feature type="region of interest" description="Disordered" evidence="1">
    <location>
        <begin position="25"/>
        <end position="55"/>
    </location>
</feature>
<keyword evidence="3" id="KW-1185">Reference proteome</keyword>
<dbReference type="Pfam" id="PF10309">
    <property type="entry name" value="NCBP3"/>
    <property type="match status" value="1"/>
</dbReference>
<comment type="caution">
    <text evidence="2">The sequence shown here is derived from an EMBL/GenBank/DDBJ whole genome shotgun (WGS) entry which is preliminary data.</text>
</comment>
<dbReference type="RefSeq" id="XP_064770247.1">
    <property type="nucleotide sequence ID" value="XM_064915309.1"/>
</dbReference>
<feature type="compositionally biased region" description="Basic and acidic residues" evidence="1">
    <location>
        <begin position="45"/>
        <end position="55"/>
    </location>
</feature>
<sequence length="194" mass="21647">MAETDVAVDPARNLDADLDIIIDQPLLDGDDEGEKNLGDYGGDMEVDKEPSKGEELPEAYSLKRFEAVYMHGVDHMSTNDVKEYSAAYFPDEEPKFEWVDDSSIVLVFKSEEAAGKALDAFTSEGEFYDEVPADGALRVAKTHPGNGKYTLKVRGALLTDKKEKAAHLKSKYYLFHGDPREEEERRYGISTVVT</sequence>
<protein>
    <submittedName>
        <fullName evidence="2">Uncharacterized protein</fullName>
    </submittedName>
</protein>
<dbReference type="GeneID" id="90040821"/>
<name>A0ABR1FBI9_9ASCO</name>
<reference evidence="2 3" key="1">
    <citation type="submission" date="2024-03" db="EMBL/GenBank/DDBJ databases">
        <title>Genome-scale model development and genomic sequencing of the oleaginous clade Lipomyces.</title>
        <authorList>
            <consortium name="Lawrence Berkeley National Laboratory"/>
            <person name="Czajka J.J."/>
            <person name="Han Y."/>
            <person name="Kim J."/>
            <person name="Mondo S.J."/>
            <person name="Hofstad B.A."/>
            <person name="Robles A."/>
            <person name="Haridas S."/>
            <person name="Riley R."/>
            <person name="LaButti K."/>
            <person name="Pangilinan J."/>
            <person name="Andreopoulos W."/>
            <person name="Lipzen A."/>
            <person name="Yan J."/>
            <person name="Wang M."/>
            <person name="Ng V."/>
            <person name="Grigoriev I.V."/>
            <person name="Spatafora J.W."/>
            <person name="Magnuson J.K."/>
            <person name="Baker S.E."/>
            <person name="Pomraning K.R."/>
        </authorList>
    </citation>
    <scope>NUCLEOTIDE SEQUENCE [LARGE SCALE GENOMIC DNA]</scope>
    <source>
        <strain evidence="2 3">Phaff 52-87</strain>
    </source>
</reference>
<dbReference type="EMBL" id="JBBJBU010000001">
    <property type="protein sequence ID" value="KAK7207214.1"/>
    <property type="molecule type" value="Genomic_DNA"/>
</dbReference>
<gene>
    <name evidence="2" type="ORF">BZA70DRAFT_6624</name>
</gene>
<proteinExistence type="predicted"/>
<evidence type="ECO:0000256" key="1">
    <source>
        <dbReference type="SAM" id="MobiDB-lite"/>
    </source>
</evidence>
<organism evidence="2 3">
    <name type="scientific">Myxozyma melibiosi</name>
    <dbReference type="NCBI Taxonomy" id="54550"/>
    <lineage>
        <taxon>Eukaryota</taxon>
        <taxon>Fungi</taxon>
        <taxon>Dikarya</taxon>
        <taxon>Ascomycota</taxon>
        <taxon>Saccharomycotina</taxon>
        <taxon>Lipomycetes</taxon>
        <taxon>Lipomycetales</taxon>
        <taxon>Lipomycetaceae</taxon>
        <taxon>Myxozyma</taxon>
    </lineage>
</organism>
<dbReference type="PANTHER" id="PTHR16291">
    <property type="entry name" value="NUCLEAR CAP-BINDING PROTEIN SUBUNIT 3"/>
    <property type="match status" value="1"/>
</dbReference>
<evidence type="ECO:0000313" key="2">
    <source>
        <dbReference type="EMBL" id="KAK7207214.1"/>
    </source>
</evidence>
<dbReference type="InterPro" id="IPR019416">
    <property type="entry name" value="NCBP3"/>
</dbReference>
<dbReference type="Proteomes" id="UP001498771">
    <property type="component" value="Unassembled WGS sequence"/>
</dbReference>